<gene>
    <name evidence="7" type="ORF">EDI_330460</name>
</gene>
<dbReference type="Proteomes" id="UP000008076">
    <property type="component" value="Unassembled WGS sequence"/>
</dbReference>
<evidence type="ECO:0000259" key="6">
    <source>
        <dbReference type="PROSITE" id="PS50011"/>
    </source>
</evidence>
<name>B0ETN7_ENTDS</name>
<dbReference type="SUPFAM" id="SSF56112">
    <property type="entry name" value="Protein kinase-like (PK-like)"/>
    <property type="match status" value="2"/>
</dbReference>
<feature type="binding site" evidence="5">
    <location>
        <position position="312"/>
    </location>
    <ligand>
        <name>ATP</name>
        <dbReference type="ChEBI" id="CHEBI:30616"/>
    </ligand>
</feature>
<evidence type="ECO:0000256" key="4">
    <source>
        <dbReference type="ARBA" id="ARBA00022840"/>
    </source>
</evidence>
<dbReference type="VEuPathDB" id="AmoebaDB:EDI_330460"/>
<dbReference type="OrthoDB" id="248923at2759"/>
<dbReference type="RefSeq" id="XP_001741435.1">
    <property type="nucleotide sequence ID" value="XM_001741383.1"/>
</dbReference>
<dbReference type="GO" id="GO:0005524">
    <property type="term" value="F:ATP binding"/>
    <property type="evidence" value="ECO:0007669"/>
    <property type="project" value="UniProtKB-UniRule"/>
</dbReference>
<dbReference type="AlphaFoldDB" id="B0ETN7"/>
<feature type="domain" description="Protein kinase" evidence="6">
    <location>
        <begin position="15"/>
        <end position="267"/>
    </location>
</feature>
<evidence type="ECO:0000256" key="1">
    <source>
        <dbReference type="ARBA" id="ARBA00022679"/>
    </source>
</evidence>
<dbReference type="PROSITE" id="PS00107">
    <property type="entry name" value="PROTEIN_KINASE_ATP"/>
    <property type="match status" value="1"/>
</dbReference>
<evidence type="ECO:0000256" key="3">
    <source>
        <dbReference type="ARBA" id="ARBA00022777"/>
    </source>
</evidence>
<keyword evidence="2 5" id="KW-0547">Nucleotide-binding</keyword>
<dbReference type="GeneID" id="5886531"/>
<dbReference type="PANTHER" id="PTHR24348:SF22">
    <property type="entry name" value="NON-SPECIFIC SERINE_THREONINE PROTEIN KINASE"/>
    <property type="match status" value="1"/>
</dbReference>
<keyword evidence="3 7" id="KW-0418">Kinase</keyword>
<dbReference type="Pfam" id="PF00069">
    <property type="entry name" value="Pkinase"/>
    <property type="match status" value="1"/>
</dbReference>
<keyword evidence="8" id="KW-1185">Reference proteome</keyword>
<dbReference type="SMART" id="SM00220">
    <property type="entry name" value="S_TKc"/>
    <property type="match status" value="1"/>
</dbReference>
<protein>
    <submittedName>
        <fullName evidence="7">Calcium-dependent protein kinase, putative</fullName>
        <ecNumber evidence="7">2.7.11.17</ecNumber>
    </submittedName>
</protein>
<dbReference type="InterPro" id="IPR000719">
    <property type="entry name" value="Prot_kinase_dom"/>
</dbReference>
<evidence type="ECO:0000313" key="8">
    <source>
        <dbReference type="Proteomes" id="UP000008076"/>
    </source>
</evidence>
<dbReference type="InterPro" id="IPR008271">
    <property type="entry name" value="Ser/Thr_kinase_AS"/>
</dbReference>
<dbReference type="EMBL" id="DS550807">
    <property type="protein sequence ID" value="EDR22110.1"/>
    <property type="molecule type" value="Genomic_DNA"/>
</dbReference>
<dbReference type="GO" id="GO:0010506">
    <property type="term" value="P:regulation of autophagy"/>
    <property type="evidence" value="ECO:0007669"/>
    <property type="project" value="InterPro"/>
</dbReference>
<dbReference type="PROSITE" id="PS50011">
    <property type="entry name" value="PROTEIN_KINASE_DOM"/>
    <property type="match status" value="2"/>
</dbReference>
<proteinExistence type="predicted"/>
<feature type="domain" description="Protein kinase" evidence="6">
    <location>
        <begin position="283"/>
        <end position="534"/>
    </location>
</feature>
<dbReference type="InterPro" id="IPR017441">
    <property type="entry name" value="Protein_kinase_ATP_BS"/>
</dbReference>
<dbReference type="GO" id="GO:0004683">
    <property type="term" value="F:calcium/calmodulin-dependent protein kinase activity"/>
    <property type="evidence" value="ECO:0007669"/>
    <property type="project" value="UniProtKB-EC"/>
</dbReference>
<reference evidence="8" key="1">
    <citation type="submission" date="2007-12" db="EMBL/GenBank/DDBJ databases">
        <title>Annotation of Entamoeba dispar SAW760.</title>
        <authorList>
            <person name="Lorenzi H."/>
            <person name="Inman J."/>
            <person name="Schobel S."/>
            <person name="Amedeo P."/>
            <person name="Caler E."/>
        </authorList>
    </citation>
    <scope>NUCLEOTIDE SEQUENCE [LARGE SCALE GENOMIC DNA]</scope>
    <source>
        <strain evidence="8">ATCC PRA-260 / SAW760</strain>
    </source>
</reference>
<organism evidence="8">
    <name type="scientific">Entamoeba dispar (strain ATCC PRA-260 / SAW760)</name>
    <dbReference type="NCBI Taxonomy" id="370354"/>
    <lineage>
        <taxon>Eukaryota</taxon>
        <taxon>Amoebozoa</taxon>
        <taxon>Evosea</taxon>
        <taxon>Archamoebae</taxon>
        <taxon>Mastigamoebida</taxon>
        <taxon>Entamoebidae</taxon>
        <taxon>Entamoeba</taxon>
    </lineage>
</organism>
<dbReference type="PROSITE" id="PS00108">
    <property type="entry name" value="PROTEIN_KINASE_ST"/>
    <property type="match status" value="1"/>
</dbReference>
<dbReference type="Gene3D" id="1.10.510.10">
    <property type="entry name" value="Transferase(Phosphotransferase) domain 1"/>
    <property type="match status" value="2"/>
</dbReference>
<keyword evidence="1 7" id="KW-0808">Transferase</keyword>
<evidence type="ECO:0000313" key="7">
    <source>
        <dbReference type="EMBL" id="EDR22110.1"/>
    </source>
</evidence>
<dbReference type="InterPro" id="IPR045269">
    <property type="entry name" value="Atg1-like"/>
</dbReference>
<dbReference type="OMA" id="NGRYLCH"/>
<dbReference type="KEGG" id="edi:EDI_330460"/>
<dbReference type="EC" id="2.7.11.17" evidence="7"/>
<evidence type="ECO:0000256" key="5">
    <source>
        <dbReference type="PROSITE-ProRule" id="PRU10141"/>
    </source>
</evidence>
<dbReference type="GO" id="GO:0005737">
    <property type="term" value="C:cytoplasm"/>
    <property type="evidence" value="ECO:0007669"/>
    <property type="project" value="TreeGrafter"/>
</dbReference>
<sequence length="561" mass="66309">MNEEEIQRYRNFKFVYERPERGNIPYCDVYECESKENGRYLCHIIKKYHLKSIEQIPFIEKELNVLNSLQHTNILELDSYFPVQSRNEFWCVFKGTNYEFSRYGTLCIERTTNTNVGAFLFDILSAMQYIVHSKMLLKPRINPKQFFGFHSPDSPFPVLKYLYEEQFDEGENNANFAYCAPECFVGKTSDVSYLWSLGIILLRFWLGYKEASSPEEYLKSIEIIKKEGISKRFVKDENKRWVLSMLLSYDEKQRKQGDGIILSGMFLEQNFEERIHQGNADDYEIIKEIGKGAFGKVFLCNKINTKEEVAIKCGDQWIARENKILMLCQHENIMKVYDYFKGNNIFGFTGEHHFLVMEYCNKGNLEDILKKGKIKENEFCSWTKDLLNGLYYLHRVKHIVHRDLKLGNLLLQENKRNNIPILKISDYGLSREIDEDMMSCVGSTQYKSPQILFGLKYSEKTDLFSVGVILYKMLTQQFPFGEEVYEIKDNVLDRKEIEFEIPVEESKKDFIAKLLEIEEEKRMNWEEILKHPFYHELMNNKFHSDPSLFESLTSSFDVTSF</sequence>
<evidence type="ECO:0000256" key="2">
    <source>
        <dbReference type="ARBA" id="ARBA00022741"/>
    </source>
</evidence>
<dbReference type="PANTHER" id="PTHR24348">
    <property type="entry name" value="SERINE/THREONINE-PROTEIN KINASE UNC-51-RELATED"/>
    <property type="match status" value="1"/>
</dbReference>
<keyword evidence="4 5" id="KW-0067">ATP-binding</keyword>
<dbReference type="InterPro" id="IPR011009">
    <property type="entry name" value="Kinase-like_dom_sf"/>
</dbReference>
<accession>B0ETN7</accession>
<dbReference type="eggNOG" id="KOG0583">
    <property type="taxonomic scope" value="Eukaryota"/>
</dbReference>